<dbReference type="PANTHER" id="PTHR45527:SF1">
    <property type="entry name" value="FATTY ACID SYNTHASE"/>
    <property type="match status" value="1"/>
</dbReference>
<dbReference type="EMBL" id="JBHSJB010000026">
    <property type="protein sequence ID" value="MFC5057143.1"/>
    <property type="molecule type" value="Genomic_DNA"/>
</dbReference>
<dbReference type="InterPro" id="IPR009081">
    <property type="entry name" value="PP-bd_ACP"/>
</dbReference>
<proteinExistence type="predicted"/>
<protein>
    <submittedName>
        <fullName evidence="4">Phosphopantetheine-binding protein</fullName>
    </submittedName>
</protein>
<dbReference type="InterPro" id="IPR006162">
    <property type="entry name" value="Ppantetheine_attach_site"/>
</dbReference>
<dbReference type="InterPro" id="IPR020806">
    <property type="entry name" value="PKS_PP-bd"/>
</dbReference>
<evidence type="ECO:0000313" key="4">
    <source>
        <dbReference type="EMBL" id="MFC5057143.1"/>
    </source>
</evidence>
<dbReference type="Gene3D" id="3.40.50.1820">
    <property type="entry name" value="alpha/beta hydrolase"/>
    <property type="match status" value="1"/>
</dbReference>
<keyword evidence="2" id="KW-0597">Phosphoprotein</keyword>
<evidence type="ECO:0000256" key="1">
    <source>
        <dbReference type="ARBA" id="ARBA00022450"/>
    </source>
</evidence>
<dbReference type="PANTHER" id="PTHR45527">
    <property type="entry name" value="NONRIBOSOMAL PEPTIDE SYNTHETASE"/>
    <property type="match status" value="1"/>
</dbReference>
<evidence type="ECO:0000313" key="5">
    <source>
        <dbReference type="Proteomes" id="UP001595833"/>
    </source>
</evidence>
<keyword evidence="5" id="KW-1185">Reference proteome</keyword>
<comment type="caution">
    <text evidence="4">The sequence shown here is derived from an EMBL/GenBank/DDBJ whole genome shotgun (WGS) entry which is preliminary data.</text>
</comment>
<dbReference type="Pfam" id="PF00550">
    <property type="entry name" value="PP-binding"/>
    <property type="match status" value="1"/>
</dbReference>
<dbReference type="Proteomes" id="UP001595833">
    <property type="component" value="Unassembled WGS sequence"/>
</dbReference>
<reference evidence="5" key="1">
    <citation type="journal article" date="2019" name="Int. J. Syst. Evol. Microbiol.">
        <title>The Global Catalogue of Microorganisms (GCM) 10K type strain sequencing project: providing services to taxonomists for standard genome sequencing and annotation.</title>
        <authorList>
            <consortium name="The Broad Institute Genomics Platform"/>
            <consortium name="The Broad Institute Genome Sequencing Center for Infectious Disease"/>
            <person name="Wu L."/>
            <person name="Ma J."/>
        </authorList>
    </citation>
    <scope>NUCLEOTIDE SEQUENCE [LARGE SCALE GENOMIC DNA]</scope>
    <source>
        <strain evidence="5">KCTC 12848</strain>
    </source>
</reference>
<evidence type="ECO:0000259" key="3">
    <source>
        <dbReference type="PROSITE" id="PS50075"/>
    </source>
</evidence>
<accession>A0ABV9Y355</accession>
<sequence length="126" mass="13559">MDADRADRTAPRTALEEVLVEAWADVLGVGEVGVHDDFFELGGDSLTATRIIGRLRQVFEGGDVTLRTLFTTSTVAAMAAALTAGETVPGRLERIAQLHLEVARLSPDEVEAELARQRDSEGGARR</sequence>
<keyword evidence="1" id="KW-0596">Phosphopantetheine</keyword>
<feature type="domain" description="Carrier" evidence="3">
    <location>
        <begin position="10"/>
        <end position="86"/>
    </location>
</feature>
<dbReference type="InterPro" id="IPR029058">
    <property type="entry name" value="AB_hydrolase_fold"/>
</dbReference>
<dbReference type="InterPro" id="IPR036736">
    <property type="entry name" value="ACP-like_sf"/>
</dbReference>
<dbReference type="PROSITE" id="PS50075">
    <property type="entry name" value="CARRIER"/>
    <property type="match status" value="1"/>
</dbReference>
<dbReference type="SUPFAM" id="SSF47336">
    <property type="entry name" value="ACP-like"/>
    <property type="match status" value="1"/>
</dbReference>
<dbReference type="RefSeq" id="WP_344039673.1">
    <property type="nucleotide sequence ID" value="NZ_BAAAKE010000018.1"/>
</dbReference>
<dbReference type="SMART" id="SM00823">
    <property type="entry name" value="PKS_PP"/>
    <property type="match status" value="1"/>
</dbReference>
<dbReference type="PROSITE" id="PS00012">
    <property type="entry name" value="PHOSPHOPANTETHEINE"/>
    <property type="match status" value="1"/>
</dbReference>
<evidence type="ECO:0000256" key="2">
    <source>
        <dbReference type="ARBA" id="ARBA00022553"/>
    </source>
</evidence>
<name>A0ABV9Y355_9PSEU</name>
<organism evidence="4 5">
    <name type="scientific">Saccharothrix xinjiangensis</name>
    <dbReference type="NCBI Taxonomy" id="204798"/>
    <lineage>
        <taxon>Bacteria</taxon>
        <taxon>Bacillati</taxon>
        <taxon>Actinomycetota</taxon>
        <taxon>Actinomycetes</taxon>
        <taxon>Pseudonocardiales</taxon>
        <taxon>Pseudonocardiaceae</taxon>
        <taxon>Saccharothrix</taxon>
    </lineage>
</organism>
<gene>
    <name evidence="4" type="ORF">ACFPFM_25775</name>
</gene>